<evidence type="ECO:0000313" key="2">
    <source>
        <dbReference type="Proteomes" id="UP000638848"/>
    </source>
</evidence>
<dbReference type="Proteomes" id="UP000638848">
    <property type="component" value="Unassembled WGS sequence"/>
</dbReference>
<evidence type="ECO:0000313" key="1">
    <source>
        <dbReference type="EMBL" id="GGG52270.1"/>
    </source>
</evidence>
<dbReference type="EMBL" id="BMEQ01000005">
    <property type="protein sequence ID" value="GGG52270.1"/>
    <property type="molecule type" value="Genomic_DNA"/>
</dbReference>
<name>A0A917GNL2_9MICC</name>
<evidence type="ECO:0008006" key="3">
    <source>
        <dbReference type="Google" id="ProtNLM"/>
    </source>
</evidence>
<gene>
    <name evidence="1" type="ORF">GCM10011374_13770</name>
</gene>
<keyword evidence="2" id="KW-1185">Reference proteome</keyword>
<comment type="caution">
    <text evidence="1">The sequence shown here is derived from an EMBL/GenBank/DDBJ whole genome shotgun (WGS) entry which is preliminary data.</text>
</comment>
<reference evidence="1" key="1">
    <citation type="journal article" date="2014" name="Int. J. Syst. Evol. Microbiol.">
        <title>Complete genome sequence of Corynebacterium casei LMG S-19264T (=DSM 44701T), isolated from a smear-ripened cheese.</title>
        <authorList>
            <consortium name="US DOE Joint Genome Institute (JGI-PGF)"/>
            <person name="Walter F."/>
            <person name="Albersmeier A."/>
            <person name="Kalinowski J."/>
            <person name="Ruckert C."/>
        </authorList>
    </citation>
    <scope>NUCLEOTIDE SEQUENCE</scope>
    <source>
        <strain evidence="1">CGMCC 1.12187</strain>
    </source>
</reference>
<proteinExistence type="predicted"/>
<organism evidence="1 2">
    <name type="scientific">Kocuria dechangensis</name>
    <dbReference type="NCBI Taxonomy" id="1176249"/>
    <lineage>
        <taxon>Bacteria</taxon>
        <taxon>Bacillati</taxon>
        <taxon>Actinomycetota</taxon>
        <taxon>Actinomycetes</taxon>
        <taxon>Micrococcales</taxon>
        <taxon>Micrococcaceae</taxon>
        <taxon>Kocuria</taxon>
    </lineage>
</organism>
<reference evidence="1" key="2">
    <citation type="submission" date="2020-09" db="EMBL/GenBank/DDBJ databases">
        <authorList>
            <person name="Sun Q."/>
            <person name="Zhou Y."/>
        </authorList>
    </citation>
    <scope>NUCLEOTIDE SEQUENCE</scope>
    <source>
        <strain evidence="1">CGMCC 1.12187</strain>
    </source>
</reference>
<dbReference type="Gene3D" id="2.60.120.560">
    <property type="entry name" value="Exo-inulinase, domain 1"/>
    <property type="match status" value="1"/>
</dbReference>
<protein>
    <recommendedName>
        <fullName evidence="3">Calcium-binding protein</fullName>
    </recommendedName>
</protein>
<accession>A0A917GNL2</accession>
<sequence length="204" mass="22509">MVVLIVCLLVAGVLVARGGTWADGEVHGRWTVLSTGGGEVSGDDGEVLLEPQVPAAPEDTHTGMVVTTAEHQDPDLGITLRTEEQLRENAPDPWEVGWVLWNVQDRDRFYAVVLKPNGWEILKQDPDYPGQQRFLDAGTDRQFPTGRDYRVHVEHDWPRMTVSVDGQELATVVDEEAPYRGGSIGLYSQDARVRFSGLEVSASS</sequence>
<dbReference type="AlphaFoldDB" id="A0A917GNL2"/>